<dbReference type="AlphaFoldDB" id="A0A1X6ZPV2"/>
<gene>
    <name evidence="2" type="ORF">PSM7751_02871</name>
</gene>
<feature type="domain" description="NAD-dependent epimerase/dehydratase" evidence="1">
    <location>
        <begin position="6"/>
        <end position="238"/>
    </location>
</feature>
<organism evidence="2 3">
    <name type="scientific">Pseudooceanicola marinus</name>
    <dbReference type="NCBI Taxonomy" id="396013"/>
    <lineage>
        <taxon>Bacteria</taxon>
        <taxon>Pseudomonadati</taxon>
        <taxon>Pseudomonadota</taxon>
        <taxon>Alphaproteobacteria</taxon>
        <taxon>Rhodobacterales</taxon>
        <taxon>Paracoccaceae</taxon>
        <taxon>Pseudooceanicola</taxon>
    </lineage>
</organism>
<dbReference type="InterPro" id="IPR001509">
    <property type="entry name" value="Epimerase_deHydtase"/>
</dbReference>
<evidence type="ECO:0000313" key="2">
    <source>
        <dbReference type="EMBL" id="SLN57359.1"/>
    </source>
</evidence>
<accession>A0A1X6ZPV2</accession>
<evidence type="ECO:0000259" key="1">
    <source>
        <dbReference type="Pfam" id="PF01370"/>
    </source>
</evidence>
<sequence>MTVDLLVLGGSGRVGRLLRGALARSDALRAELAPPGRTPRLMWQCRRGPTGADIMKWQPGAALPEGLRARAILALWGVTEGPATALAQNATLARAALHLAQRIGADRVLHASSGAVHAGLTGAPAQEEAPLAPLGPYGTAKAEMERVVAAWHARRATTGHTPGDTGPRSLILRLGNIAGADSLSRALVRPGPITLDRFGGSGGTAGGPRRAYLGIEDLARALGALLRLPGGAMPTHLNLAGPAPVAMEALARAAGREVLWRPAPAAALPVLALNTTRLSALAGGPLHGSADPGALLAQWHRAEAGA</sequence>
<dbReference type="RefSeq" id="WP_085888890.1">
    <property type="nucleotide sequence ID" value="NZ_FWFN01000005.1"/>
</dbReference>
<evidence type="ECO:0000313" key="3">
    <source>
        <dbReference type="Proteomes" id="UP000193963"/>
    </source>
</evidence>
<dbReference type="InterPro" id="IPR036291">
    <property type="entry name" value="NAD(P)-bd_dom_sf"/>
</dbReference>
<dbReference type="Pfam" id="PF01370">
    <property type="entry name" value="Epimerase"/>
    <property type="match status" value="1"/>
</dbReference>
<protein>
    <submittedName>
        <fullName evidence="2">NAD dependent epimerase/dehydratase family protein</fullName>
    </submittedName>
</protein>
<name>A0A1X6ZPV2_9RHOB</name>
<dbReference type="SUPFAM" id="SSF51735">
    <property type="entry name" value="NAD(P)-binding Rossmann-fold domains"/>
    <property type="match status" value="1"/>
</dbReference>
<dbReference type="Gene3D" id="3.40.50.720">
    <property type="entry name" value="NAD(P)-binding Rossmann-like Domain"/>
    <property type="match status" value="1"/>
</dbReference>
<dbReference type="EMBL" id="FWFN01000005">
    <property type="protein sequence ID" value="SLN57359.1"/>
    <property type="molecule type" value="Genomic_DNA"/>
</dbReference>
<keyword evidence="3" id="KW-1185">Reference proteome</keyword>
<proteinExistence type="predicted"/>
<dbReference type="Proteomes" id="UP000193963">
    <property type="component" value="Unassembled WGS sequence"/>
</dbReference>
<dbReference type="OrthoDB" id="7687386at2"/>
<reference evidence="2 3" key="1">
    <citation type="submission" date="2017-03" db="EMBL/GenBank/DDBJ databases">
        <authorList>
            <person name="Afonso C.L."/>
            <person name="Miller P.J."/>
            <person name="Scott M.A."/>
            <person name="Spackman E."/>
            <person name="Goraichik I."/>
            <person name="Dimitrov K.M."/>
            <person name="Suarez D.L."/>
            <person name="Swayne D.E."/>
        </authorList>
    </citation>
    <scope>NUCLEOTIDE SEQUENCE [LARGE SCALE GENOMIC DNA]</scope>
    <source>
        <strain evidence="2 3">CECT 7751</strain>
    </source>
</reference>